<dbReference type="PROSITE" id="PS50837">
    <property type="entry name" value="NACHT"/>
    <property type="match status" value="1"/>
</dbReference>
<dbReference type="InterPro" id="IPR007111">
    <property type="entry name" value="NACHT_NTPase"/>
</dbReference>
<feature type="region of interest" description="Disordered" evidence="1">
    <location>
        <begin position="328"/>
        <end position="361"/>
    </location>
</feature>
<comment type="caution">
    <text evidence="3">The sequence shown here is derived from an EMBL/GenBank/DDBJ whole genome shotgun (WGS) entry which is preliminary data.</text>
</comment>
<dbReference type="InterPro" id="IPR003593">
    <property type="entry name" value="AAA+_ATPase"/>
</dbReference>
<organism evidence="3 4">
    <name type="scientific">Sorangium cellulosum</name>
    <name type="common">Polyangium cellulosum</name>
    <dbReference type="NCBI Taxonomy" id="56"/>
    <lineage>
        <taxon>Bacteria</taxon>
        <taxon>Pseudomonadati</taxon>
        <taxon>Myxococcota</taxon>
        <taxon>Polyangia</taxon>
        <taxon>Polyangiales</taxon>
        <taxon>Polyangiaceae</taxon>
        <taxon>Sorangium</taxon>
    </lineage>
</organism>
<evidence type="ECO:0000313" key="3">
    <source>
        <dbReference type="EMBL" id="KYF86843.1"/>
    </source>
</evidence>
<gene>
    <name evidence="3" type="ORF">BE18_17035</name>
</gene>
<dbReference type="Pfam" id="PF05729">
    <property type="entry name" value="NACHT"/>
    <property type="match status" value="1"/>
</dbReference>
<sequence length="670" mass="73191">MDGDDLRRWLWTDATAGAPNDPTGVLSSVERDHVDSVWSEHGQIDVRVLMRNEQRPMDVEVLPRRVDAPSRCTVPELLARHERVLVVGGRGSGKTALIARLAARAAADHRQGTRTLVPFVVLVSLLDDPRLDERAIARLSPIGGVVLLRRALEERRALVLVDGLDEAGSGARRLSESVEAFAEAHPGNPMVVTTRPRREGIPGYTRVELRGFVTATLVPQPGTRVVAAHRFLARRDPGRRTSLIASAVDALLERYAAEELRPGAILKSLDLRDRRLLFGSIAWLMHSDRLVELPVEPLAELLRWRLDGARWVEGPRLVLGRADEEVDLCRADDEDDEEDMDEDEDGDGDGDPQGGPLERGAAGDARELGELAQDIDGMVERVIEEIRGQQGLLIERRPGAFSFADLSYQAYLNAVDHVRIGALDALIEERSDPWSHETIVHAAGIPEVDAAAFIRALLEADRGEAPVATLLASRCAEVAGGRLPPQLRRTIARRLSAVVPPRSPFDVAYLIDDVGEIAGPALIQALGSASPSERAYTAMALGGLRHRPAYGVLVRMAADDSPVNEPIVCWLWDEEQLVKDQVIGCFALLALFDVALAVPSASALFLQAVERAPRGALDGVYTLIDDQHEERIGRASEDGPIRDVEAVDVLLAKMRKVLDRTGGPSAWKFP</sequence>
<dbReference type="Gene3D" id="3.40.50.300">
    <property type="entry name" value="P-loop containing nucleotide triphosphate hydrolases"/>
    <property type="match status" value="1"/>
</dbReference>
<protein>
    <recommendedName>
        <fullName evidence="2">NACHT domain-containing protein</fullName>
    </recommendedName>
</protein>
<feature type="domain" description="NACHT" evidence="2">
    <location>
        <begin position="82"/>
        <end position="196"/>
    </location>
</feature>
<name>A0A150T1G4_SORCE</name>
<dbReference type="SUPFAM" id="SSF52540">
    <property type="entry name" value="P-loop containing nucleoside triphosphate hydrolases"/>
    <property type="match status" value="1"/>
</dbReference>
<dbReference type="InterPro" id="IPR027417">
    <property type="entry name" value="P-loop_NTPase"/>
</dbReference>
<dbReference type="AlphaFoldDB" id="A0A150T1G4"/>
<feature type="compositionally biased region" description="Acidic residues" evidence="1">
    <location>
        <begin position="332"/>
        <end position="350"/>
    </location>
</feature>
<evidence type="ECO:0000256" key="1">
    <source>
        <dbReference type="SAM" id="MobiDB-lite"/>
    </source>
</evidence>
<dbReference type="Proteomes" id="UP000075515">
    <property type="component" value="Unassembled WGS sequence"/>
</dbReference>
<evidence type="ECO:0000313" key="4">
    <source>
        <dbReference type="Proteomes" id="UP000075515"/>
    </source>
</evidence>
<evidence type="ECO:0000259" key="2">
    <source>
        <dbReference type="PROSITE" id="PS50837"/>
    </source>
</evidence>
<dbReference type="SMART" id="SM00382">
    <property type="entry name" value="AAA"/>
    <property type="match status" value="1"/>
</dbReference>
<reference evidence="3 4" key="1">
    <citation type="submission" date="2014-02" db="EMBL/GenBank/DDBJ databases">
        <title>The small core and large imbalanced accessory genome model reveals a collaborative survival strategy of Sorangium cellulosum strains in nature.</title>
        <authorList>
            <person name="Han K."/>
            <person name="Peng R."/>
            <person name="Blom J."/>
            <person name="Li Y.-Z."/>
        </authorList>
    </citation>
    <scope>NUCLEOTIDE SEQUENCE [LARGE SCALE GENOMIC DNA]</scope>
    <source>
        <strain evidence="3 4">So0149</strain>
    </source>
</reference>
<dbReference type="EMBL" id="JEMC01002514">
    <property type="protein sequence ID" value="KYF86843.1"/>
    <property type="molecule type" value="Genomic_DNA"/>
</dbReference>
<proteinExistence type="predicted"/>
<accession>A0A150T1G4</accession>